<proteinExistence type="predicted"/>
<sequence>MDYESICCYNSADVQALQARSNLFVDLVSLESVRVARETYALLGEMVALRSCLCTELDLLSLLAGVALELRKVKQDLFPRFMVQDANLDGAVLEALLLLKHSAIALLHLAEAIKERFEEQDESFDDVIRRLVYGVGVSLKDIADKVLNGGHKIVWLQARVTCLLGPINSLLATPVRFP</sequence>
<reference evidence="2" key="1">
    <citation type="submission" date="2024-06" db="EMBL/GenBank/DDBJ databases">
        <authorList>
            <person name="Ryan C."/>
        </authorList>
    </citation>
    <scope>NUCLEOTIDE SEQUENCE [LARGE SCALE GENOMIC DNA]</scope>
</reference>
<keyword evidence="2" id="KW-1185">Reference proteome</keyword>
<evidence type="ECO:0000313" key="2">
    <source>
        <dbReference type="Proteomes" id="UP001497457"/>
    </source>
</evidence>
<protein>
    <submittedName>
        <fullName evidence="1">Uncharacterized protein</fullName>
    </submittedName>
</protein>
<reference evidence="1 2" key="2">
    <citation type="submission" date="2024-10" db="EMBL/GenBank/DDBJ databases">
        <authorList>
            <person name="Ryan C."/>
        </authorList>
    </citation>
    <scope>NUCLEOTIDE SEQUENCE [LARGE SCALE GENOMIC DNA]</scope>
</reference>
<dbReference type="EMBL" id="OZ075117">
    <property type="protein sequence ID" value="CAL5084412.1"/>
    <property type="molecule type" value="Genomic_DNA"/>
</dbReference>
<dbReference type="Proteomes" id="UP001497457">
    <property type="component" value="Chromosome 7b"/>
</dbReference>
<gene>
    <name evidence="1" type="ORF">URODEC1_LOCUS110554</name>
</gene>
<name>A0ABC9FZI2_9POAL</name>
<accession>A0ABC9FZI2</accession>
<evidence type="ECO:0000313" key="1">
    <source>
        <dbReference type="EMBL" id="CAL5084412.1"/>
    </source>
</evidence>
<organism evidence="1 2">
    <name type="scientific">Urochloa decumbens</name>
    <dbReference type="NCBI Taxonomy" id="240449"/>
    <lineage>
        <taxon>Eukaryota</taxon>
        <taxon>Viridiplantae</taxon>
        <taxon>Streptophyta</taxon>
        <taxon>Embryophyta</taxon>
        <taxon>Tracheophyta</taxon>
        <taxon>Spermatophyta</taxon>
        <taxon>Magnoliopsida</taxon>
        <taxon>Liliopsida</taxon>
        <taxon>Poales</taxon>
        <taxon>Poaceae</taxon>
        <taxon>PACMAD clade</taxon>
        <taxon>Panicoideae</taxon>
        <taxon>Panicodae</taxon>
        <taxon>Paniceae</taxon>
        <taxon>Melinidinae</taxon>
        <taxon>Urochloa</taxon>
    </lineage>
</organism>
<dbReference type="AlphaFoldDB" id="A0ABC9FZI2"/>